<evidence type="ECO:0000256" key="2">
    <source>
        <dbReference type="ARBA" id="ARBA00006954"/>
    </source>
</evidence>
<evidence type="ECO:0000256" key="1">
    <source>
        <dbReference type="ARBA" id="ARBA00001947"/>
    </source>
</evidence>
<keyword evidence="5" id="KW-0378">Hydrolase</keyword>
<evidence type="ECO:0000313" key="11">
    <source>
        <dbReference type="Ensembl" id="ENSXETP00000105505"/>
    </source>
</evidence>
<comment type="similarity">
    <text evidence="2">Belongs to the peptidase M54 family.</text>
</comment>
<comment type="cofactor">
    <cofactor evidence="1">
        <name>Zn(2+)</name>
        <dbReference type="ChEBI" id="CHEBI:29105"/>
    </cofactor>
</comment>
<dbReference type="GeneTree" id="ENSGT00530000063996"/>
<dbReference type="InParanoid" id="A0A803JCA6"/>
<dbReference type="InterPro" id="IPR012962">
    <property type="entry name" value="Pept_M54_archaemetzincn"/>
</dbReference>
<evidence type="ECO:0000256" key="7">
    <source>
        <dbReference type="ARBA" id="ARBA00023049"/>
    </source>
</evidence>
<dbReference type="PANTHER" id="PTHR32205">
    <property type="entry name" value="ARCHAEMETZINCIN-2-RELATED"/>
    <property type="match status" value="1"/>
</dbReference>
<keyword evidence="4" id="KW-0479">Metal-binding</keyword>
<evidence type="ECO:0000256" key="8">
    <source>
        <dbReference type="ARBA" id="ARBA00024316"/>
    </source>
</evidence>
<dbReference type="GO" id="GO:0006508">
    <property type="term" value="P:proteolysis"/>
    <property type="evidence" value="ECO:0007669"/>
    <property type="project" value="UniProtKB-KW"/>
</dbReference>
<dbReference type="CDD" id="cd11375">
    <property type="entry name" value="Peptidase_M54"/>
    <property type="match status" value="1"/>
</dbReference>
<evidence type="ECO:0000256" key="3">
    <source>
        <dbReference type="ARBA" id="ARBA00022670"/>
    </source>
</evidence>
<dbReference type="GO" id="GO:0008237">
    <property type="term" value="F:metallopeptidase activity"/>
    <property type="evidence" value="ECO:0007669"/>
    <property type="project" value="UniProtKB-KW"/>
</dbReference>
<keyword evidence="6" id="KW-0862">Zinc</keyword>
<evidence type="ECO:0000256" key="9">
    <source>
        <dbReference type="ARBA" id="ARBA00040634"/>
    </source>
</evidence>
<evidence type="ECO:0000256" key="10">
    <source>
        <dbReference type="ARBA" id="ARBA00043240"/>
    </source>
</evidence>
<dbReference type="GO" id="GO:0046872">
    <property type="term" value="F:metal ion binding"/>
    <property type="evidence" value="ECO:0007669"/>
    <property type="project" value="UniProtKB-KW"/>
</dbReference>
<reference evidence="11" key="2">
    <citation type="submission" date="2021-03" db="UniProtKB">
        <authorList>
            <consortium name="Ensembl"/>
        </authorList>
    </citation>
    <scope>IDENTIFICATION</scope>
</reference>
<sequence>MQVLRPPPDSLRDALISGCPVLQAHECFQPVTVYSPSDWIPSHPEPAQTFREFYEQRHRCLPSAHKRTIYVQTIATGSDCGTQTYIRWLRGYCQAFFFGLPVQIQGPVPVSAPAAHFASTNIPRISKSTQVTPQLPTITPPLRVKPADALCIVGATMIDLYPRDSWNFVFGTASLTEGLGIFSFARYDENFYSPDYRGRLTSKQPPPPRDYSVFDGYYTPPITTYHVSRVPPPLYPLQTLTHEIGHMFGLRHCQWLQCVMQGSNHLEESDRRPAHLCAVCLRKLQSVLQFNMAERYKQHQRDPSWTLPGFSHSQHRKRSGKLPRVGCLGVSRRRSVFNTVARD</sequence>
<keyword evidence="3" id="KW-0645">Protease</keyword>
<dbReference type="FunCoup" id="A0A803JCA6">
    <property type="interactions" value="254"/>
</dbReference>
<evidence type="ECO:0000256" key="6">
    <source>
        <dbReference type="ARBA" id="ARBA00022833"/>
    </source>
</evidence>
<comment type="function">
    <text evidence="8">Probable zinc metalloprotease.</text>
</comment>
<dbReference type="AlphaFoldDB" id="A0A803JCA6"/>
<dbReference type="Ensembl" id="ENSXETT00000114139">
    <property type="protein sequence ID" value="ENSXETP00000105505"/>
    <property type="gene ID" value="ENSXETG00000045895"/>
</dbReference>
<dbReference type="PANTHER" id="PTHR32205:SF5">
    <property type="entry name" value="ARCHAEMETZINCIN-2"/>
    <property type="match status" value="1"/>
</dbReference>
<evidence type="ECO:0000256" key="4">
    <source>
        <dbReference type="ARBA" id="ARBA00022723"/>
    </source>
</evidence>
<dbReference type="SUPFAM" id="SSF55486">
    <property type="entry name" value="Metalloproteases ('zincins'), catalytic domain"/>
    <property type="match status" value="1"/>
</dbReference>
<protein>
    <recommendedName>
        <fullName evidence="9">Archaemetzincin-2</fullName>
    </recommendedName>
    <alternativeName>
        <fullName evidence="10">Archeobacterial metalloproteinase-like protein 2</fullName>
    </alternativeName>
</protein>
<dbReference type="Gene3D" id="3.40.390.10">
    <property type="entry name" value="Collagenase (Catalytic Domain)"/>
    <property type="match status" value="1"/>
</dbReference>
<organism evidence="11">
    <name type="scientific">Xenopus tropicalis</name>
    <name type="common">Western clawed frog</name>
    <name type="synonym">Silurana tropicalis</name>
    <dbReference type="NCBI Taxonomy" id="8364"/>
    <lineage>
        <taxon>Eukaryota</taxon>
        <taxon>Metazoa</taxon>
        <taxon>Chordata</taxon>
        <taxon>Craniata</taxon>
        <taxon>Vertebrata</taxon>
        <taxon>Euteleostomi</taxon>
        <taxon>Amphibia</taxon>
        <taxon>Batrachia</taxon>
        <taxon>Anura</taxon>
        <taxon>Pipoidea</taxon>
        <taxon>Pipidae</taxon>
        <taxon>Xenopodinae</taxon>
        <taxon>Xenopus</taxon>
        <taxon>Silurana</taxon>
    </lineage>
</organism>
<evidence type="ECO:0000256" key="5">
    <source>
        <dbReference type="ARBA" id="ARBA00022801"/>
    </source>
</evidence>
<keyword evidence="7" id="KW-0482">Metalloprotease</keyword>
<reference evidence="11" key="1">
    <citation type="journal article" date="2010" name="Science">
        <title>The genome of the Western clawed frog Xenopus tropicalis.</title>
        <authorList>
            <person name="Hellsten U."/>
            <person name="Harland R.M."/>
            <person name="Gilchrist M.J."/>
            <person name="Hendrix D."/>
            <person name="Jurka J."/>
            <person name="Kapitonov V."/>
            <person name="Ovcharenko I."/>
            <person name="Putnam N.H."/>
            <person name="Shu S."/>
            <person name="Taher L."/>
            <person name="Blitz I.L."/>
            <person name="Blumberg B."/>
            <person name="Dichmann D.S."/>
            <person name="Dubchak I."/>
            <person name="Amaya E."/>
            <person name="Detter J.C."/>
            <person name="Fletcher R."/>
            <person name="Gerhard D.S."/>
            <person name="Goodstein D."/>
            <person name="Graves T."/>
            <person name="Grigoriev I.V."/>
            <person name="Grimwood J."/>
            <person name="Kawashima T."/>
            <person name="Lindquist E."/>
            <person name="Lucas S.M."/>
            <person name="Mead P.E."/>
            <person name="Mitros T."/>
            <person name="Ogino H."/>
            <person name="Ohta Y."/>
            <person name="Poliakov A.V."/>
            <person name="Pollet N."/>
            <person name="Robert J."/>
            <person name="Salamov A."/>
            <person name="Sater A.K."/>
            <person name="Schmutz J."/>
            <person name="Terry A."/>
            <person name="Vize P.D."/>
            <person name="Warren W.C."/>
            <person name="Wells D."/>
            <person name="Wills A."/>
            <person name="Wilson R.K."/>
            <person name="Zimmerman L.B."/>
            <person name="Zorn A.M."/>
            <person name="Grainger R."/>
            <person name="Grammer T."/>
            <person name="Khokha M.K."/>
            <person name="Richardson P.M."/>
            <person name="Rokhsar D.S."/>
        </authorList>
    </citation>
    <scope>NUCLEOTIDE SEQUENCE [LARGE SCALE GENOMIC DNA]</scope>
    <source>
        <strain evidence="11">Nigerian</strain>
    </source>
</reference>
<dbReference type="InterPro" id="IPR052009">
    <property type="entry name" value="Archaemetzincin"/>
</dbReference>
<accession>A0A803JCA6</accession>
<proteinExistence type="inferred from homology"/>
<dbReference type="InterPro" id="IPR024079">
    <property type="entry name" value="MetalloPept_cat_dom_sf"/>
</dbReference>
<name>A0A803JCA6_XENTR</name>
<dbReference type="Pfam" id="PF07998">
    <property type="entry name" value="Peptidase_M54"/>
    <property type="match status" value="1"/>
</dbReference>